<dbReference type="PANTHER" id="PTHR30487">
    <property type="entry name" value="TYPE 4 PREPILIN-LIKE PROTEINS LEADER PEPTIDE-PROCESSING ENZYME"/>
    <property type="match status" value="1"/>
</dbReference>
<dbReference type="FunFam" id="1.20.120.1220:FF:000001">
    <property type="entry name" value="Type 4 prepilin-like proteins leader peptide-processing enzyme"/>
    <property type="match status" value="1"/>
</dbReference>
<dbReference type="GO" id="GO:0032259">
    <property type="term" value="P:methylation"/>
    <property type="evidence" value="ECO:0007669"/>
    <property type="project" value="UniProtKB-KW"/>
</dbReference>
<keyword evidence="10 18" id="KW-0378">Hydrolase</keyword>
<evidence type="ECO:0000256" key="12">
    <source>
        <dbReference type="ARBA" id="ARBA00023136"/>
    </source>
</evidence>
<dbReference type="InterPro" id="IPR000045">
    <property type="entry name" value="Prepilin_IV_endopep_pep"/>
</dbReference>
<dbReference type="InterPro" id="IPR014032">
    <property type="entry name" value="Peptidase_A24A_bac"/>
</dbReference>
<keyword evidence="3" id="KW-1003">Cell membrane</keyword>
<dbReference type="GO" id="GO:0004190">
    <property type="term" value="F:aspartic-type endopeptidase activity"/>
    <property type="evidence" value="ECO:0007669"/>
    <property type="project" value="UniProtKB-EC"/>
</dbReference>
<sequence>MLEMLMLSPLLFLSFICLLGLMVGSFLNVVIVRLPIILQKDWFNQCQSFLSENHNITIPTPTSEKTSFNLLVPRSHCPKCKHTVRAFDNIPILSYLLLGGKCRNCRTAISIRYPLIESFTAILSLLTAYHFGLSIQLLPALLFTWALIALTMIDYDQQILPDNITLPFLWLGLLVNLQNFYCTLPEAILGASFGYIILWSLYWVFKLITGKEGMGYGDFKLLAMLGAWVGIKGLLPIILFSSLIGAIVGITLILLKKHQKNVPIPFGPFLASAGWIVFLYGDKIINYYFALSGISA</sequence>
<dbReference type="InterPro" id="IPR010627">
    <property type="entry name" value="Prepilin_pept_A24_N"/>
</dbReference>
<evidence type="ECO:0000259" key="21">
    <source>
        <dbReference type="Pfam" id="PF06750"/>
    </source>
</evidence>
<evidence type="ECO:0000256" key="4">
    <source>
        <dbReference type="ARBA" id="ARBA00022519"/>
    </source>
</evidence>
<evidence type="ECO:0000256" key="2">
    <source>
        <dbReference type="ARBA" id="ARBA00005801"/>
    </source>
</evidence>
<name>A0A0Q9YBS9_9GAMM</name>
<dbReference type="OrthoDB" id="9789291at2"/>
<dbReference type="Pfam" id="PF06750">
    <property type="entry name" value="A24_N_bact"/>
    <property type="match status" value="1"/>
</dbReference>
<feature type="domain" description="Prepilin type IV endopeptidase peptidase" evidence="20">
    <location>
        <begin position="141"/>
        <end position="250"/>
    </location>
</feature>
<reference evidence="23" key="2">
    <citation type="journal article" date="2016" name="Genome Announc.">
        <title>Draft Genome Sequences of Two Novel Amoeba-Resistant Intranuclear Bacteria, 'Candidatus Berkiella cookevillensis' and 'Candidatus Berkiella aquae'.</title>
        <authorList>
            <person name="Mehari Y.T."/>
            <person name="Arivett B.A."/>
            <person name="Farone A.L."/>
            <person name="Gunderson J.H."/>
            <person name="Farone M.B."/>
        </authorList>
    </citation>
    <scope>NUCLEOTIDE SEQUENCE</scope>
    <source>
        <strain evidence="23">CC99</strain>
    </source>
</reference>
<comment type="subcellular location">
    <subcellularLocation>
        <location evidence="1">Cell inner membrane</location>
        <topology evidence="1">Multi-pass membrane protein</topology>
    </subcellularLocation>
    <subcellularLocation>
        <location evidence="18">Cell membrane</location>
        <topology evidence="18">Multi-pass membrane protein</topology>
    </subcellularLocation>
</comment>
<feature type="domain" description="Prepilin peptidase A24 N-terminal" evidence="21">
    <location>
        <begin position="18"/>
        <end position="131"/>
    </location>
</feature>
<feature type="transmembrane region" description="Helical" evidence="19">
    <location>
        <begin position="164"/>
        <end position="181"/>
    </location>
</feature>
<dbReference type="GO" id="GO:0005886">
    <property type="term" value="C:plasma membrane"/>
    <property type="evidence" value="ECO:0007669"/>
    <property type="project" value="UniProtKB-SubCell"/>
</dbReference>
<keyword evidence="9 18" id="KW-0812">Transmembrane</keyword>
<comment type="catalytic activity">
    <reaction evidence="14 18">
        <text>Typically cleaves a -Gly-|-Phe- bond to release an N-terminal, basic peptide of 5-8 residues from type IV prepilin, and then N-methylates the new N-terminal amino group, the methyl donor being S-adenosyl-L-methionine.</text>
        <dbReference type="EC" id="3.4.23.43"/>
    </reaction>
</comment>
<dbReference type="Proteomes" id="UP000051494">
    <property type="component" value="Unassembled WGS sequence"/>
</dbReference>
<reference evidence="23" key="3">
    <citation type="submission" date="2021-06" db="EMBL/GenBank/DDBJ databases">
        <title>Genomic Description and Analysis of Intracellular Bacteria, Candidatus Berkiella cookevillensis and Candidatus Berkiella aquae.</title>
        <authorList>
            <person name="Kidane D.T."/>
            <person name="Mehari Y.T."/>
            <person name="Rice F.C."/>
            <person name="Arivett B.A."/>
            <person name="Farone A.L."/>
            <person name="Berk S.G."/>
            <person name="Farone M.B."/>
        </authorList>
    </citation>
    <scope>NUCLEOTIDE SEQUENCE</scope>
    <source>
        <strain evidence="23">CC99</strain>
    </source>
</reference>
<dbReference type="GO" id="GO:0006465">
    <property type="term" value="P:signal peptide processing"/>
    <property type="evidence" value="ECO:0007669"/>
    <property type="project" value="TreeGrafter"/>
</dbReference>
<feature type="transmembrane region" description="Helical" evidence="19">
    <location>
        <begin position="262"/>
        <end position="281"/>
    </location>
</feature>
<keyword evidence="8" id="KW-0949">S-adenosyl-L-methionine</keyword>
<evidence type="ECO:0000256" key="3">
    <source>
        <dbReference type="ARBA" id="ARBA00022475"/>
    </source>
</evidence>
<dbReference type="PRINTS" id="PR00864">
    <property type="entry name" value="PREPILNPTASE"/>
</dbReference>
<dbReference type="EC" id="3.4.23.43" evidence="15 18"/>
<keyword evidence="13 18" id="KW-0511">Multifunctional enzyme</keyword>
<dbReference type="GO" id="GO:0008168">
    <property type="term" value="F:methyltransferase activity"/>
    <property type="evidence" value="ECO:0007669"/>
    <property type="project" value="UniProtKB-KW"/>
</dbReference>
<dbReference type="Pfam" id="PF01478">
    <property type="entry name" value="Peptidase_A24"/>
    <property type="match status" value="1"/>
</dbReference>
<keyword evidence="5 18" id="KW-0489">Methyltransferase</keyword>
<evidence type="ECO:0000256" key="10">
    <source>
        <dbReference type="ARBA" id="ARBA00022801"/>
    </source>
</evidence>
<organism evidence="22">
    <name type="scientific">Candidatus Berkiella cookevillensis</name>
    <dbReference type="NCBI Taxonomy" id="437022"/>
    <lineage>
        <taxon>Bacteria</taxon>
        <taxon>Pseudomonadati</taxon>
        <taxon>Pseudomonadota</taxon>
        <taxon>Gammaproteobacteria</taxon>
        <taxon>Candidatus Berkiellales</taxon>
        <taxon>Candidatus Berkiellaceae</taxon>
        <taxon>Candidatus Berkiella</taxon>
    </lineage>
</organism>
<dbReference type="Gene3D" id="1.20.120.1220">
    <property type="match status" value="1"/>
</dbReference>
<evidence type="ECO:0000313" key="22">
    <source>
        <dbReference type="EMBL" id="KRG18076.1"/>
    </source>
</evidence>
<keyword evidence="12 19" id="KW-0472">Membrane</keyword>
<proteinExistence type="inferred from homology"/>
<dbReference type="EMBL" id="LKHV02000001">
    <property type="protein sequence ID" value="MCS5709185.1"/>
    <property type="molecule type" value="Genomic_DNA"/>
</dbReference>
<accession>A0A0Q9YBS9</accession>
<evidence type="ECO:0000313" key="24">
    <source>
        <dbReference type="Proteomes" id="UP000051494"/>
    </source>
</evidence>
<evidence type="ECO:0000256" key="17">
    <source>
        <dbReference type="RuleBase" id="RU003793"/>
    </source>
</evidence>
<evidence type="ECO:0000256" key="8">
    <source>
        <dbReference type="ARBA" id="ARBA00022691"/>
    </source>
</evidence>
<evidence type="ECO:0000256" key="14">
    <source>
        <dbReference type="ARBA" id="ARBA00050401"/>
    </source>
</evidence>
<dbReference type="PATRIC" id="fig|1590042.3.peg.1816"/>
<evidence type="ECO:0000256" key="1">
    <source>
        <dbReference type="ARBA" id="ARBA00004429"/>
    </source>
</evidence>
<reference evidence="22" key="1">
    <citation type="submission" date="2015-09" db="EMBL/GenBank/DDBJ databases">
        <title>Draft Genome Sequences of Two Novel Amoeba-resistant Intranuclear Bacteria, Candidatus Berkiella cookevillensis and Candidatus Berkiella aquae.</title>
        <authorList>
            <person name="Mehari Y.T."/>
            <person name="Arivett B.A."/>
            <person name="Farone A.L."/>
            <person name="Gunderson J.H."/>
            <person name="Farone M.B."/>
        </authorList>
    </citation>
    <scope>NUCLEOTIDE SEQUENCE [LARGE SCALE GENOMIC DNA]</scope>
    <source>
        <strain evidence="22">CC99</strain>
    </source>
</reference>
<evidence type="ECO:0000256" key="19">
    <source>
        <dbReference type="SAM" id="Phobius"/>
    </source>
</evidence>
<evidence type="ECO:0000313" key="23">
    <source>
        <dbReference type="EMBL" id="MCS5709185.1"/>
    </source>
</evidence>
<evidence type="ECO:0000256" key="9">
    <source>
        <dbReference type="ARBA" id="ARBA00022692"/>
    </source>
</evidence>
<feature type="transmembrane region" description="Helical" evidence="19">
    <location>
        <begin position="12"/>
        <end position="32"/>
    </location>
</feature>
<comment type="caution">
    <text evidence="22">The sequence shown here is derived from an EMBL/GenBank/DDBJ whole genome shotgun (WGS) entry which is preliminary data.</text>
</comment>
<evidence type="ECO:0000256" key="11">
    <source>
        <dbReference type="ARBA" id="ARBA00022989"/>
    </source>
</evidence>
<comment type="similarity">
    <text evidence="2 17">Belongs to the peptidase A24 family.</text>
</comment>
<keyword evidence="6 18" id="KW-0645">Protease</keyword>
<evidence type="ECO:0000256" key="15">
    <source>
        <dbReference type="ARBA" id="ARBA00067082"/>
    </source>
</evidence>
<dbReference type="EC" id="2.1.1.-" evidence="18"/>
<evidence type="ECO:0000256" key="18">
    <source>
        <dbReference type="RuleBase" id="RU003794"/>
    </source>
</evidence>
<dbReference type="STRING" id="437022.CC99x_01788"/>
<dbReference type="AlphaFoldDB" id="A0A0Q9YBS9"/>
<evidence type="ECO:0000256" key="7">
    <source>
        <dbReference type="ARBA" id="ARBA00022679"/>
    </source>
</evidence>
<protein>
    <recommendedName>
        <fullName evidence="16 18">Prepilin leader peptidase/N-methyltransferase</fullName>
        <ecNumber evidence="18">2.1.1.-</ecNumber>
        <ecNumber evidence="15 18">3.4.23.43</ecNumber>
    </recommendedName>
</protein>
<dbReference type="PANTHER" id="PTHR30487:SF0">
    <property type="entry name" value="PREPILIN LEADER PEPTIDASE_N-METHYLTRANSFERASE-RELATED"/>
    <property type="match status" value="1"/>
</dbReference>
<comment type="function">
    <text evidence="18">Plays an essential role in type IV pili and type II pseudopili formation by proteolytically removing the leader sequence from substrate proteins and subsequently monomethylating the alpha-amino group of the newly exposed N-terminal phenylalanine.</text>
</comment>
<evidence type="ECO:0000256" key="6">
    <source>
        <dbReference type="ARBA" id="ARBA00022670"/>
    </source>
</evidence>
<evidence type="ECO:0000256" key="16">
    <source>
        <dbReference type="ARBA" id="ARBA00071870"/>
    </source>
</evidence>
<evidence type="ECO:0000256" key="13">
    <source>
        <dbReference type="ARBA" id="ARBA00023268"/>
    </source>
</evidence>
<keyword evidence="4" id="KW-0997">Cell inner membrane</keyword>
<dbReference type="EMBL" id="LKHV01000009">
    <property type="protein sequence ID" value="KRG18076.1"/>
    <property type="molecule type" value="Genomic_DNA"/>
</dbReference>
<keyword evidence="11 19" id="KW-1133">Transmembrane helix</keyword>
<gene>
    <name evidence="22" type="primary">outO</name>
    <name evidence="23" type="ORF">CC99x_009735</name>
    <name evidence="22" type="ORF">CC99x_01788</name>
</gene>
<feature type="transmembrane region" description="Helical" evidence="19">
    <location>
        <begin position="237"/>
        <end position="255"/>
    </location>
</feature>
<feature type="transmembrane region" description="Helical" evidence="19">
    <location>
        <begin position="187"/>
        <end position="205"/>
    </location>
</feature>
<keyword evidence="24" id="KW-1185">Reference proteome</keyword>
<evidence type="ECO:0000259" key="20">
    <source>
        <dbReference type="Pfam" id="PF01478"/>
    </source>
</evidence>
<dbReference type="InterPro" id="IPR050882">
    <property type="entry name" value="Prepilin_peptidase/N-MTase"/>
</dbReference>
<dbReference type="RefSeq" id="WP_057624893.1">
    <property type="nucleotide sequence ID" value="NZ_LKHV02000001.1"/>
</dbReference>
<evidence type="ECO:0000256" key="5">
    <source>
        <dbReference type="ARBA" id="ARBA00022603"/>
    </source>
</evidence>
<feature type="transmembrane region" description="Helical" evidence="19">
    <location>
        <begin position="137"/>
        <end position="155"/>
    </location>
</feature>
<keyword evidence="7 18" id="KW-0808">Transferase</keyword>